<dbReference type="InterPro" id="IPR027417">
    <property type="entry name" value="P-loop_NTPase"/>
</dbReference>
<reference evidence="3" key="1">
    <citation type="submission" date="2018-02" db="EMBL/GenBank/DDBJ databases">
        <authorList>
            <person name="O'Hara-Hanley K."/>
            <person name="Soby S."/>
        </authorList>
    </citation>
    <scope>NUCLEOTIDE SEQUENCE [LARGE SCALE GENOMIC DNA]</scope>
    <source>
        <strain evidence="3">MWU14-2602</strain>
    </source>
</reference>
<evidence type="ECO:0000313" key="3">
    <source>
        <dbReference type="Proteomes" id="UP000237082"/>
    </source>
</evidence>
<organism evidence="2 3">
    <name type="scientific">Chromobacterium alticapitis</name>
    <dbReference type="NCBI Taxonomy" id="2073169"/>
    <lineage>
        <taxon>Bacteria</taxon>
        <taxon>Pseudomonadati</taxon>
        <taxon>Pseudomonadota</taxon>
        <taxon>Betaproteobacteria</taxon>
        <taxon>Neisseriales</taxon>
        <taxon>Chromobacteriaceae</taxon>
        <taxon>Chromobacterium</taxon>
    </lineage>
</organism>
<dbReference type="RefSeq" id="WP_103903624.1">
    <property type="nucleotide sequence ID" value="NZ_PQWB01000078.1"/>
</dbReference>
<dbReference type="Gene3D" id="3.40.50.300">
    <property type="entry name" value="P-loop containing nucleotide triphosphate hydrolases"/>
    <property type="match status" value="2"/>
</dbReference>
<dbReference type="GO" id="GO:0006302">
    <property type="term" value="P:double-strand break repair"/>
    <property type="evidence" value="ECO:0007669"/>
    <property type="project" value="InterPro"/>
</dbReference>
<dbReference type="PANTHER" id="PTHR32114">
    <property type="entry name" value="ABC TRANSPORTER ABCH.3"/>
    <property type="match status" value="1"/>
</dbReference>
<proteinExistence type="predicted"/>
<feature type="domain" description="Rad50/SbcC-type AAA" evidence="1">
    <location>
        <begin position="8"/>
        <end position="243"/>
    </location>
</feature>
<name>A0A2S5DDH0_9NEIS</name>
<comment type="caution">
    <text evidence="2">The sequence shown here is derived from an EMBL/GenBank/DDBJ whole genome shotgun (WGS) entry which is preliminary data.</text>
</comment>
<keyword evidence="3" id="KW-1185">Reference proteome</keyword>
<accession>A0A2S5DDH0</accession>
<dbReference type="Proteomes" id="UP000237082">
    <property type="component" value="Unassembled WGS sequence"/>
</dbReference>
<dbReference type="EMBL" id="PQWB01000078">
    <property type="protein sequence ID" value="POZ61017.1"/>
    <property type="molecule type" value="Genomic_DNA"/>
</dbReference>
<dbReference type="PANTHER" id="PTHR32114:SF2">
    <property type="entry name" value="ABC TRANSPORTER ABCH.3"/>
    <property type="match status" value="1"/>
</dbReference>
<dbReference type="OrthoDB" id="8670240at2"/>
<dbReference type="InterPro" id="IPR038729">
    <property type="entry name" value="Rad50/SbcC_AAA"/>
</dbReference>
<evidence type="ECO:0000259" key="1">
    <source>
        <dbReference type="Pfam" id="PF13476"/>
    </source>
</evidence>
<dbReference type="GO" id="GO:0016887">
    <property type="term" value="F:ATP hydrolysis activity"/>
    <property type="evidence" value="ECO:0007669"/>
    <property type="project" value="InterPro"/>
</dbReference>
<dbReference type="AlphaFoldDB" id="A0A2S5DDH0"/>
<dbReference type="Pfam" id="PF13476">
    <property type="entry name" value="AAA_23"/>
    <property type="match status" value="1"/>
</dbReference>
<sequence length="809" mass="88564">MTPRITSLTATDFRSLRGTVTVPMDSPVVLIHGRNGAGKTSLLTAMELGLTGNLASLSRLDPRFQEHLVHKEAMSKKGSVSIGVNGLGVEFPTGHFDIHGHKFTGKAALDPVLTRHFSERCYLAQSTLTRLLELYEDKSANGSALTRFVKELLGLDALDALIDGLYDARDVRRLRGHAVSFWDMREQLPSLDDELSRLAKELTSTEGQATQLIQSARERLIPHWPEVASLSALAMLDLLKEQSQEPELQRLTQLRRELNDTVAQSQKGVSAMAADQRVAIETAAGAADVALRAWLGTSGQRMTELFDKLGGYFSDLPSPIQNRPEYARAYAQRVVSNEVARCQQIQVKDQTAQKQISTLQTDRQGLATRLEEIDKQIVQHSGEAGQLAQALSALVPHVHTEECPVCSRDFGEVSSSPLLGHLTARIASLTQSAGLLSALSRERANTVSAVAARDREIGVAQAQVLTAEARTEYGQRLATLEQALHDLKSLEAEAKAGETLFGQAANAAQALTSARAGDQQSAAIRDAAGRYATVLSMDPIGASEPLQAALQRFLAEVSARLERLTAKESARRDGEAVLRELLLKQQHIEAIKERQLERRTARRGLHAAKEAGERAMEQARELLKLAQAERSRVVGQVFNDSLNAAWRDLFVRLAPDEPFIPAFALPQATRGDVEAKLETHYRDGSKGGNPRAMLSAGNLNTAALTLFLALHLSVKPQLPWLIIDDPVQSMDEVHISQFAALLRTLSKQHGRQVIIAVHEKPLFDYLCLELSPAFEGDRLITVELERTANGDSVANTQVRDWKQDLAIAA</sequence>
<evidence type="ECO:0000313" key="2">
    <source>
        <dbReference type="EMBL" id="POZ61017.1"/>
    </source>
</evidence>
<protein>
    <recommendedName>
        <fullName evidence="1">Rad50/SbcC-type AAA domain-containing protein</fullName>
    </recommendedName>
</protein>
<gene>
    <name evidence="2" type="ORF">C2I19_15785</name>
</gene>
<dbReference type="SUPFAM" id="SSF52540">
    <property type="entry name" value="P-loop containing nucleoside triphosphate hydrolases"/>
    <property type="match status" value="1"/>
</dbReference>